<keyword evidence="2" id="KW-0808">Transferase</keyword>
<name>A0A1I1KJQ3_9GAMM</name>
<dbReference type="InterPro" id="IPR016181">
    <property type="entry name" value="Acyl_CoA_acyltransferase"/>
</dbReference>
<dbReference type="GO" id="GO:0008999">
    <property type="term" value="F:protein-N-terminal-alanine acetyltransferase activity"/>
    <property type="evidence" value="ECO:0007669"/>
    <property type="project" value="TreeGrafter"/>
</dbReference>
<dbReference type="PANTHER" id="PTHR43792">
    <property type="entry name" value="GNAT FAMILY, PUTATIVE (AFU_ORTHOLOGUE AFUA_3G00765)-RELATED-RELATED"/>
    <property type="match status" value="1"/>
</dbReference>
<evidence type="ECO:0000259" key="1">
    <source>
        <dbReference type="PROSITE" id="PS51186"/>
    </source>
</evidence>
<dbReference type="PANTHER" id="PTHR43792:SF9">
    <property type="entry name" value="RIBOSOMAL-PROTEIN-ALANINE ACETYLTRANSFERASE"/>
    <property type="match status" value="1"/>
</dbReference>
<dbReference type="PROSITE" id="PS51186">
    <property type="entry name" value="GNAT"/>
    <property type="match status" value="1"/>
</dbReference>
<evidence type="ECO:0000313" key="2">
    <source>
        <dbReference type="EMBL" id="SFC61204.1"/>
    </source>
</evidence>
<gene>
    <name evidence="2" type="ORF">SAMN02745724_02099</name>
</gene>
<protein>
    <submittedName>
        <fullName evidence="2">Ribosomal-protein-alanine N-acetyltransferase</fullName>
    </submittedName>
</protein>
<dbReference type="SUPFAM" id="SSF55729">
    <property type="entry name" value="Acyl-CoA N-acyltransferases (Nat)"/>
    <property type="match status" value="1"/>
</dbReference>
<dbReference type="GO" id="GO:0005737">
    <property type="term" value="C:cytoplasm"/>
    <property type="evidence" value="ECO:0007669"/>
    <property type="project" value="TreeGrafter"/>
</dbReference>
<dbReference type="RefSeq" id="WP_091983432.1">
    <property type="nucleotide sequence ID" value="NZ_FOLO01000013.1"/>
</dbReference>
<dbReference type="Pfam" id="PF13302">
    <property type="entry name" value="Acetyltransf_3"/>
    <property type="match status" value="1"/>
</dbReference>
<sequence length="181" mass="21118">MNNQFPTLTTSRLLLDEVTLVDTAEIYEIFSDSKVIKYYDFEQFTDLKQAVELIEQDQKKYNNGSHLRWAVREKTSLKLIGSIGIKWNNDNHSATLGYEFNQSTWGKGFATEALKQVINYLLIIEEVKKINRLEAFTMQGNHASEKVLLKLGFKSEGLLRGYGYWKQQYHDLNIFSRLRSH</sequence>
<accession>A0A1I1KJQ3</accession>
<evidence type="ECO:0000313" key="3">
    <source>
        <dbReference type="Proteomes" id="UP000198862"/>
    </source>
</evidence>
<dbReference type="STRING" id="1123010.SAMN02745724_02099"/>
<feature type="domain" description="N-acetyltransferase" evidence="1">
    <location>
        <begin position="13"/>
        <end position="171"/>
    </location>
</feature>
<dbReference type="EMBL" id="FOLO01000013">
    <property type="protein sequence ID" value="SFC61204.1"/>
    <property type="molecule type" value="Genomic_DNA"/>
</dbReference>
<dbReference type="Proteomes" id="UP000198862">
    <property type="component" value="Unassembled WGS sequence"/>
</dbReference>
<dbReference type="InterPro" id="IPR000182">
    <property type="entry name" value="GNAT_dom"/>
</dbReference>
<dbReference type="AlphaFoldDB" id="A0A1I1KJQ3"/>
<dbReference type="Gene3D" id="3.40.630.30">
    <property type="match status" value="1"/>
</dbReference>
<keyword evidence="3" id="KW-1185">Reference proteome</keyword>
<dbReference type="OrthoDB" id="9801656at2"/>
<reference evidence="2 3" key="1">
    <citation type="submission" date="2016-10" db="EMBL/GenBank/DDBJ databases">
        <authorList>
            <person name="de Groot N.N."/>
        </authorList>
    </citation>
    <scope>NUCLEOTIDE SEQUENCE [LARGE SCALE GENOMIC DNA]</scope>
    <source>
        <strain evidence="2 3">DSM 6059</strain>
    </source>
</reference>
<organism evidence="2 3">
    <name type="scientific">Pseudoalteromonas denitrificans DSM 6059</name>
    <dbReference type="NCBI Taxonomy" id="1123010"/>
    <lineage>
        <taxon>Bacteria</taxon>
        <taxon>Pseudomonadati</taxon>
        <taxon>Pseudomonadota</taxon>
        <taxon>Gammaproteobacteria</taxon>
        <taxon>Alteromonadales</taxon>
        <taxon>Pseudoalteromonadaceae</taxon>
        <taxon>Pseudoalteromonas</taxon>
    </lineage>
</organism>
<proteinExistence type="predicted"/>
<dbReference type="InterPro" id="IPR051531">
    <property type="entry name" value="N-acetyltransferase"/>
</dbReference>